<dbReference type="OrthoDB" id="10261556at2759"/>
<evidence type="ECO:0000256" key="4">
    <source>
        <dbReference type="SAM" id="MobiDB-lite"/>
    </source>
</evidence>
<gene>
    <name evidence="6" type="ORF">Egran_00244</name>
</gene>
<feature type="non-terminal residue" evidence="6">
    <location>
        <position position="1"/>
    </location>
</feature>
<evidence type="ECO:0000313" key="7">
    <source>
        <dbReference type="Proteomes" id="UP000243515"/>
    </source>
</evidence>
<dbReference type="Gene3D" id="3.40.50.300">
    <property type="entry name" value="P-loop containing nucleotide triphosphate hydrolases"/>
    <property type="match status" value="1"/>
</dbReference>
<feature type="region of interest" description="Disordered" evidence="4">
    <location>
        <begin position="111"/>
        <end position="148"/>
    </location>
</feature>
<dbReference type="GO" id="GO:0005634">
    <property type="term" value="C:nucleus"/>
    <property type="evidence" value="ECO:0007669"/>
    <property type="project" value="TreeGrafter"/>
</dbReference>
<dbReference type="SUPFAM" id="SSF52540">
    <property type="entry name" value="P-loop containing nucleoside triphosphate hydrolases"/>
    <property type="match status" value="1"/>
</dbReference>
<proteinExistence type="inferred from homology"/>
<dbReference type="InterPro" id="IPR001650">
    <property type="entry name" value="Helicase_C-like"/>
</dbReference>
<dbReference type="AlphaFoldDB" id="A0A232M6S2"/>
<evidence type="ECO:0000256" key="1">
    <source>
        <dbReference type="ARBA" id="ARBA00005446"/>
    </source>
</evidence>
<name>A0A232M6S2_9EURO</name>
<dbReference type="EMBL" id="NPHW01002195">
    <property type="protein sequence ID" value="OXV11994.1"/>
    <property type="molecule type" value="Genomic_DNA"/>
</dbReference>
<dbReference type="Proteomes" id="UP000243515">
    <property type="component" value="Unassembled WGS sequence"/>
</dbReference>
<dbReference type="EC" id="5.6.2.4" evidence="3"/>
<accession>A0A232M6S2</accession>
<dbReference type="InterPro" id="IPR032284">
    <property type="entry name" value="RecQ_Zn-bd"/>
</dbReference>
<dbReference type="GO" id="GO:0005737">
    <property type="term" value="C:cytoplasm"/>
    <property type="evidence" value="ECO:0007669"/>
    <property type="project" value="TreeGrafter"/>
</dbReference>
<comment type="similarity">
    <text evidence="1">Belongs to the helicase family. RecQ subfamily.</text>
</comment>
<organism evidence="6 7">
    <name type="scientific">Elaphomyces granulatus</name>
    <dbReference type="NCBI Taxonomy" id="519963"/>
    <lineage>
        <taxon>Eukaryota</taxon>
        <taxon>Fungi</taxon>
        <taxon>Dikarya</taxon>
        <taxon>Ascomycota</taxon>
        <taxon>Pezizomycotina</taxon>
        <taxon>Eurotiomycetes</taxon>
        <taxon>Eurotiomycetidae</taxon>
        <taxon>Eurotiales</taxon>
        <taxon>Elaphomycetaceae</taxon>
        <taxon>Elaphomyces</taxon>
    </lineage>
</organism>
<dbReference type="GO" id="GO:0000724">
    <property type="term" value="P:double-strand break repair via homologous recombination"/>
    <property type="evidence" value="ECO:0007669"/>
    <property type="project" value="TreeGrafter"/>
</dbReference>
<dbReference type="GO" id="GO:0009378">
    <property type="term" value="F:four-way junction helicase activity"/>
    <property type="evidence" value="ECO:0007669"/>
    <property type="project" value="TreeGrafter"/>
</dbReference>
<feature type="domain" description="Helicase C-terminal" evidence="5">
    <location>
        <begin position="1"/>
        <end position="135"/>
    </location>
</feature>
<evidence type="ECO:0000256" key="3">
    <source>
        <dbReference type="ARBA" id="ARBA00034808"/>
    </source>
</evidence>
<dbReference type="GO" id="GO:0005694">
    <property type="term" value="C:chromosome"/>
    <property type="evidence" value="ECO:0007669"/>
    <property type="project" value="TreeGrafter"/>
</dbReference>
<keyword evidence="7" id="KW-1185">Reference proteome</keyword>
<reference evidence="6 7" key="1">
    <citation type="journal article" date="2015" name="Environ. Microbiol.">
        <title>Metagenome sequence of Elaphomyces granulatus from sporocarp tissue reveals Ascomycota ectomycorrhizal fingerprints of genome expansion and a Proteobacteria-rich microbiome.</title>
        <authorList>
            <person name="Quandt C.A."/>
            <person name="Kohler A."/>
            <person name="Hesse C.N."/>
            <person name="Sharpton T.J."/>
            <person name="Martin F."/>
            <person name="Spatafora J.W."/>
        </authorList>
    </citation>
    <scope>NUCLEOTIDE SEQUENCE [LARGE SCALE GENOMIC DNA]</scope>
    <source>
        <strain evidence="6 7">OSC145934</strain>
    </source>
</reference>
<evidence type="ECO:0000256" key="2">
    <source>
        <dbReference type="ARBA" id="ARBA00034617"/>
    </source>
</evidence>
<dbReference type="InterPro" id="IPR027417">
    <property type="entry name" value="P-loop_NTPase"/>
</dbReference>
<sequence length="259" mass="28819">KLASALSASGQNINAVAYHAGLAAEERSRIQAMWTSKTPFPPGPDQKYSSFSIIVATTAFGMGIDNPYVRFVVHWTPPRSFEGLVQESGRGGRDGRAAVSVVYYNPEERSRVMDRIKKGSNDSDDGKPKDRSDSERRDQRISKMRSQQARLESFDKVVQYCETTTRCRHEIIKEYSGDLDVKSMMGSTHQTADTKVKIQNSGTPATSPCDFACDFCKQGEKALTIQKRRMDAASAVYGYDTSLDCYCDPSWALGMMFGR</sequence>
<dbReference type="PANTHER" id="PTHR13710:SF152">
    <property type="entry name" value="ATP-DEPENDENT DNA HELICASE Q5"/>
    <property type="match status" value="1"/>
</dbReference>
<protein>
    <recommendedName>
        <fullName evidence="3">DNA 3'-5' helicase</fullName>
        <ecNumber evidence="3">5.6.2.4</ecNumber>
    </recommendedName>
</protein>
<evidence type="ECO:0000259" key="5">
    <source>
        <dbReference type="PROSITE" id="PS51194"/>
    </source>
</evidence>
<evidence type="ECO:0000313" key="6">
    <source>
        <dbReference type="EMBL" id="OXV11994.1"/>
    </source>
</evidence>
<dbReference type="PROSITE" id="PS51194">
    <property type="entry name" value="HELICASE_CTER"/>
    <property type="match status" value="1"/>
</dbReference>
<comment type="caution">
    <text evidence="6">The sequence shown here is derived from an EMBL/GenBank/DDBJ whole genome shotgun (WGS) entry which is preliminary data.</text>
</comment>
<dbReference type="PANTHER" id="PTHR13710">
    <property type="entry name" value="DNA HELICASE RECQ FAMILY MEMBER"/>
    <property type="match status" value="1"/>
</dbReference>
<dbReference type="Pfam" id="PF16124">
    <property type="entry name" value="RecQ_Zn_bind"/>
    <property type="match status" value="1"/>
</dbReference>
<dbReference type="SMART" id="SM00490">
    <property type="entry name" value="HELICc"/>
    <property type="match status" value="1"/>
</dbReference>
<feature type="compositionally biased region" description="Basic and acidic residues" evidence="4">
    <location>
        <begin position="111"/>
        <end position="141"/>
    </location>
</feature>
<dbReference type="GO" id="GO:0043138">
    <property type="term" value="F:3'-5' DNA helicase activity"/>
    <property type="evidence" value="ECO:0007669"/>
    <property type="project" value="UniProtKB-EC"/>
</dbReference>
<dbReference type="Pfam" id="PF00271">
    <property type="entry name" value="Helicase_C"/>
    <property type="match status" value="1"/>
</dbReference>
<comment type="catalytic activity">
    <reaction evidence="2">
        <text>Couples ATP hydrolysis with the unwinding of duplex DNA by translocating in the 3'-5' direction.</text>
        <dbReference type="EC" id="5.6.2.4"/>
    </reaction>
</comment>